<organism evidence="8 9">
    <name type="scientific">Propioniciclava coleopterorum</name>
    <dbReference type="NCBI Taxonomy" id="2714937"/>
    <lineage>
        <taxon>Bacteria</taxon>
        <taxon>Bacillati</taxon>
        <taxon>Actinomycetota</taxon>
        <taxon>Actinomycetes</taxon>
        <taxon>Propionibacteriales</taxon>
        <taxon>Propionibacteriaceae</taxon>
        <taxon>Propioniciclava</taxon>
    </lineage>
</organism>
<sequence>MTGDRRSLIWVDGSVQGVGFRWWVATQAERLGLVGHARNLADGRVEIDAQGHPDALAELIELVTEPRSGSRRPGHVTGYLVERRDTIAQDDTFHAW</sequence>
<dbReference type="SUPFAM" id="SSF54975">
    <property type="entry name" value="Acylphosphatase/BLUF domain-like"/>
    <property type="match status" value="1"/>
</dbReference>
<comment type="similarity">
    <text evidence="1 6">Belongs to the acylphosphatase family.</text>
</comment>
<keyword evidence="9" id="KW-1185">Reference proteome</keyword>
<dbReference type="PANTHER" id="PTHR47268">
    <property type="entry name" value="ACYLPHOSPHATASE"/>
    <property type="match status" value="1"/>
</dbReference>
<dbReference type="GO" id="GO:0003998">
    <property type="term" value="F:acylphosphatase activity"/>
    <property type="evidence" value="ECO:0007669"/>
    <property type="project" value="UniProtKB-EC"/>
</dbReference>
<feature type="active site" evidence="5">
    <location>
        <position position="21"/>
    </location>
</feature>
<dbReference type="InterPro" id="IPR001792">
    <property type="entry name" value="Acylphosphatase-like_dom"/>
</dbReference>
<dbReference type="Gene3D" id="3.30.70.100">
    <property type="match status" value="1"/>
</dbReference>
<feature type="domain" description="Acylphosphatase-like" evidence="7">
    <location>
        <begin position="6"/>
        <end position="96"/>
    </location>
</feature>
<keyword evidence="5" id="KW-0378">Hydrolase</keyword>
<dbReference type="EC" id="3.6.1.7" evidence="2 5"/>
<dbReference type="InterPro" id="IPR020456">
    <property type="entry name" value="Acylphosphatase"/>
</dbReference>
<comment type="catalytic activity">
    <reaction evidence="4 5">
        <text>an acyl phosphate + H2O = a carboxylate + phosphate + H(+)</text>
        <dbReference type="Rhea" id="RHEA:14965"/>
        <dbReference type="ChEBI" id="CHEBI:15377"/>
        <dbReference type="ChEBI" id="CHEBI:15378"/>
        <dbReference type="ChEBI" id="CHEBI:29067"/>
        <dbReference type="ChEBI" id="CHEBI:43474"/>
        <dbReference type="ChEBI" id="CHEBI:59918"/>
        <dbReference type="EC" id="3.6.1.7"/>
    </reaction>
</comment>
<evidence type="ECO:0000256" key="5">
    <source>
        <dbReference type="PROSITE-ProRule" id="PRU00520"/>
    </source>
</evidence>
<evidence type="ECO:0000313" key="8">
    <source>
        <dbReference type="EMBL" id="QIK71582.1"/>
    </source>
</evidence>
<gene>
    <name evidence="8" type="ORF">G7070_03955</name>
</gene>
<dbReference type="PROSITE" id="PS51160">
    <property type="entry name" value="ACYLPHOSPHATASE_3"/>
    <property type="match status" value="1"/>
</dbReference>
<dbReference type="PANTHER" id="PTHR47268:SF4">
    <property type="entry name" value="ACYLPHOSPHATASE"/>
    <property type="match status" value="1"/>
</dbReference>
<name>A0A6G7Y439_9ACTN</name>
<dbReference type="PROSITE" id="PS00150">
    <property type="entry name" value="ACYLPHOSPHATASE_1"/>
    <property type="match status" value="1"/>
</dbReference>
<dbReference type="Pfam" id="PF00708">
    <property type="entry name" value="Acylphosphatase"/>
    <property type="match status" value="1"/>
</dbReference>
<evidence type="ECO:0000256" key="4">
    <source>
        <dbReference type="ARBA" id="ARBA00047645"/>
    </source>
</evidence>
<dbReference type="Proteomes" id="UP000501058">
    <property type="component" value="Chromosome"/>
</dbReference>
<evidence type="ECO:0000256" key="1">
    <source>
        <dbReference type="ARBA" id="ARBA00005614"/>
    </source>
</evidence>
<evidence type="ECO:0000256" key="2">
    <source>
        <dbReference type="ARBA" id="ARBA00012150"/>
    </source>
</evidence>
<evidence type="ECO:0000256" key="3">
    <source>
        <dbReference type="ARBA" id="ARBA00015991"/>
    </source>
</evidence>
<dbReference type="KEGG" id="prv:G7070_03955"/>
<evidence type="ECO:0000256" key="6">
    <source>
        <dbReference type="RuleBase" id="RU004168"/>
    </source>
</evidence>
<reference evidence="8 9" key="1">
    <citation type="submission" date="2020-03" db="EMBL/GenBank/DDBJ databases">
        <title>Propioniciclava sp. nov., isolated from Hydrophilus acuminatus.</title>
        <authorList>
            <person name="Hyun D.-W."/>
            <person name="Bae J.-W."/>
        </authorList>
    </citation>
    <scope>NUCLEOTIDE SEQUENCE [LARGE SCALE GENOMIC DNA]</scope>
    <source>
        <strain evidence="8 9">HDW11</strain>
    </source>
</reference>
<dbReference type="InterPro" id="IPR036046">
    <property type="entry name" value="Acylphosphatase-like_dom_sf"/>
</dbReference>
<proteinExistence type="inferred from homology"/>
<evidence type="ECO:0000259" key="7">
    <source>
        <dbReference type="PROSITE" id="PS51160"/>
    </source>
</evidence>
<feature type="active site" evidence="5">
    <location>
        <position position="39"/>
    </location>
</feature>
<dbReference type="EMBL" id="CP049865">
    <property type="protein sequence ID" value="QIK71582.1"/>
    <property type="molecule type" value="Genomic_DNA"/>
</dbReference>
<evidence type="ECO:0000313" key="9">
    <source>
        <dbReference type="Proteomes" id="UP000501058"/>
    </source>
</evidence>
<protein>
    <recommendedName>
        <fullName evidence="3 5">acylphosphatase</fullName>
        <ecNumber evidence="2 5">3.6.1.7</ecNumber>
    </recommendedName>
</protein>
<dbReference type="InterPro" id="IPR017968">
    <property type="entry name" value="Acylphosphatase_CS"/>
</dbReference>
<accession>A0A6G7Y439</accession>
<dbReference type="AlphaFoldDB" id="A0A6G7Y439"/>